<gene>
    <name evidence="1" type="ORF">SAMN03080617_01387</name>
</gene>
<keyword evidence="2" id="KW-1185">Reference proteome</keyword>
<protein>
    <recommendedName>
        <fullName evidence="3">Outer membrane protein beta-barrel domain-containing protein</fullName>
    </recommendedName>
</protein>
<dbReference type="AlphaFoldDB" id="A0A1G5WXQ2"/>
<accession>A0A1G5WXQ2</accession>
<evidence type="ECO:0000313" key="1">
    <source>
        <dbReference type="EMBL" id="SDA62812.1"/>
    </source>
</evidence>
<dbReference type="Proteomes" id="UP000198756">
    <property type="component" value="Unassembled WGS sequence"/>
</dbReference>
<sequence length="212" mass="24374">MFDDLKLKLFLMKTNRLLLAILFLVMVHATSFAQEKEKPKFTFGVGPAIDHNLALWGINFVNEVDLSISKRFTFTPSLTFYHSIGNIDFDHPNKGLKKEDFSSGIFINPKLKYDILQWKNGFILSFAAAPSFQIGSHAFVANINSSNPESPEWWRFPSKFNRLGLLIELEAEWNTKNPNFNQAVGVSFSGYDLYMPWYIMATYKVKIKSWGK</sequence>
<dbReference type="EMBL" id="FMXE01000008">
    <property type="protein sequence ID" value="SDA62812.1"/>
    <property type="molecule type" value="Genomic_DNA"/>
</dbReference>
<organism evidence="1 2">
    <name type="scientific">Algoriphagus alkaliphilus</name>
    <dbReference type="NCBI Taxonomy" id="279824"/>
    <lineage>
        <taxon>Bacteria</taxon>
        <taxon>Pseudomonadati</taxon>
        <taxon>Bacteroidota</taxon>
        <taxon>Cytophagia</taxon>
        <taxon>Cytophagales</taxon>
        <taxon>Cyclobacteriaceae</taxon>
        <taxon>Algoriphagus</taxon>
    </lineage>
</organism>
<reference evidence="2" key="1">
    <citation type="submission" date="2016-10" db="EMBL/GenBank/DDBJ databases">
        <authorList>
            <person name="Varghese N."/>
            <person name="Submissions S."/>
        </authorList>
    </citation>
    <scope>NUCLEOTIDE SEQUENCE [LARGE SCALE GENOMIC DNA]</scope>
    <source>
        <strain evidence="2">DSM 22703</strain>
    </source>
</reference>
<proteinExistence type="predicted"/>
<name>A0A1G5WXQ2_9BACT</name>
<evidence type="ECO:0008006" key="3">
    <source>
        <dbReference type="Google" id="ProtNLM"/>
    </source>
</evidence>
<evidence type="ECO:0000313" key="2">
    <source>
        <dbReference type="Proteomes" id="UP000198756"/>
    </source>
</evidence>